<proteinExistence type="predicted"/>
<dbReference type="Proteomes" id="UP000760860">
    <property type="component" value="Unassembled WGS sequence"/>
</dbReference>
<dbReference type="EMBL" id="RCMG01000023">
    <property type="protein sequence ID" value="KAG2867582.1"/>
    <property type="molecule type" value="Genomic_DNA"/>
</dbReference>
<dbReference type="Proteomes" id="UP000697107">
    <property type="component" value="Unassembled WGS sequence"/>
</dbReference>
<evidence type="ECO:0000313" key="5">
    <source>
        <dbReference type="EMBL" id="KAG3228878.1"/>
    </source>
</evidence>
<dbReference type="Proteomes" id="UP000774804">
    <property type="component" value="Unassembled WGS sequence"/>
</dbReference>
<sequence>MKWQPNDKINTKDQLSGYIYDFYECDQANECFKDLNDFLTRNRMPMAKLEKLAFVYINHALLDEPDKLDYIKSYLEGDDEEEEQGEGSEDQED</sequence>
<evidence type="ECO:0000313" key="7">
    <source>
        <dbReference type="Proteomes" id="UP000251314"/>
    </source>
</evidence>
<gene>
    <name evidence="6" type="ORF">PC110_g2383</name>
    <name evidence="1" type="ORF">PC113_g1836</name>
    <name evidence="2" type="ORF">PC115_g1322</name>
    <name evidence="3" type="ORF">PC117_g2065</name>
    <name evidence="4" type="ORF">PC118_g1403</name>
    <name evidence="5" type="ORF">PC129_g602</name>
</gene>
<accession>A0A329SXT8</accession>
<dbReference type="EMBL" id="MJFZ01000031">
    <property type="protein sequence ID" value="RAW41429.1"/>
    <property type="molecule type" value="Genomic_DNA"/>
</dbReference>
<keyword evidence="7" id="KW-1185">Reference proteome</keyword>
<protein>
    <submittedName>
        <fullName evidence="6">Uncharacterized protein</fullName>
    </submittedName>
</protein>
<evidence type="ECO:0000313" key="3">
    <source>
        <dbReference type="EMBL" id="KAG2953347.1"/>
    </source>
</evidence>
<dbReference type="Proteomes" id="UP000735874">
    <property type="component" value="Unassembled WGS sequence"/>
</dbReference>
<evidence type="ECO:0000313" key="1">
    <source>
        <dbReference type="EMBL" id="KAG2867582.1"/>
    </source>
</evidence>
<dbReference type="EMBL" id="RCMI01000016">
    <property type="protein sequence ID" value="KAG2942590.1"/>
    <property type="molecule type" value="Genomic_DNA"/>
</dbReference>
<dbReference type="Proteomes" id="UP000251314">
    <property type="component" value="Unassembled WGS sequence"/>
</dbReference>
<dbReference type="EMBL" id="RCMV01000008">
    <property type="protein sequence ID" value="KAG3228878.1"/>
    <property type="molecule type" value="Genomic_DNA"/>
</dbReference>
<reference evidence="6 7" key="1">
    <citation type="submission" date="2018-01" db="EMBL/GenBank/DDBJ databases">
        <title>Draft genome of the strawberry crown rot pathogen Phytophthora cactorum.</title>
        <authorList>
            <person name="Armitage A.D."/>
            <person name="Lysoe E."/>
            <person name="Nellist C.F."/>
            <person name="Harrison R.J."/>
            <person name="Brurberg M.B."/>
        </authorList>
    </citation>
    <scope>NUCLEOTIDE SEQUENCE [LARGE SCALE GENOMIC DNA]</scope>
    <source>
        <strain evidence="6 7">10300</strain>
    </source>
</reference>
<evidence type="ECO:0000313" key="4">
    <source>
        <dbReference type="EMBL" id="KAG2998287.1"/>
    </source>
</evidence>
<dbReference type="AlphaFoldDB" id="A0A329SXT8"/>
<dbReference type="VEuPathDB" id="FungiDB:PC110_g2383"/>
<dbReference type="OrthoDB" id="126593at2759"/>
<comment type="caution">
    <text evidence="6">The sequence shown here is derived from an EMBL/GenBank/DDBJ whole genome shotgun (WGS) entry which is preliminary data.</text>
</comment>
<reference evidence="1" key="2">
    <citation type="submission" date="2018-10" db="EMBL/GenBank/DDBJ databases">
        <title>Effector identification in a new, highly contiguous assembly of the strawberry crown rot pathogen Phytophthora cactorum.</title>
        <authorList>
            <person name="Armitage A.D."/>
            <person name="Nellist C.F."/>
            <person name="Bates H."/>
            <person name="Vickerstaff R.J."/>
            <person name="Harrison R.J."/>
        </authorList>
    </citation>
    <scope>NUCLEOTIDE SEQUENCE</scope>
    <source>
        <strain evidence="1">15-7</strain>
        <strain evidence="2">4032</strain>
        <strain evidence="3">4040</strain>
        <strain evidence="4">P415</strain>
        <strain evidence="5">P421</strain>
    </source>
</reference>
<dbReference type="Proteomes" id="UP000736787">
    <property type="component" value="Unassembled WGS sequence"/>
</dbReference>
<dbReference type="EMBL" id="RCMK01000026">
    <property type="protein sequence ID" value="KAG2953347.1"/>
    <property type="molecule type" value="Genomic_DNA"/>
</dbReference>
<evidence type="ECO:0000313" key="6">
    <source>
        <dbReference type="EMBL" id="RAW41429.1"/>
    </source>
</evidence>
<name>A0A329SXT8_9STRA</name>
<dbReference type="EMBL" id="RCML01000017">
    <property type="protein sequence ID" value="KAG2998287.1"/>
    <property type="molecule type" value="Genomic_DNA"/>
</dbReference>
<evidence type="ECO:0000313" key="2">
    <source>
        <dbReference type="EMBL" id="KAG2942590.1"/>
    </source>
</evidence>
<organism evidence="6 7">
    <name type="scientific">Phytophthora cactorum</name>
    <dbReference type="NCBI Taxonomy" id="29920"/>
    <lineage>
        <taxon>Eukaryota</taxon>
        <taxon>Sar</taxon>
        <taxon>Stramenopiles</taxon>
        <taxon>Oomycota</taxon>
        <taxon>Peronosporomycetes</taxon>
        <taxon>Peronosporales</taxon>
        <taxon>Peronosporaceae</taxon>
        <taxon>Phytophthora</taxon>
    </lineage>
</organism>